<feature type="compositionally biased region" description="Basic and acidic residues" evidence="1">
    <location>
        <begin position="94"/>
        <end position="106"/>
    </location>
</feature>
<comment type="caution">
    <text evidence="2">The sequence shown here is derived from an EMBL/GenBank/DDBJ whole genome shotgun (WGS) entry which is preliminary data.</text>
</comment>
<evidence type="ECO:0000256" key="1">
    <source>
        <dbReference type="SAM" id="MobiDB-lite"/>
    </source>
</evidence>
<feature type="non-terminal residue" evidence="2">
    <location>
        <position position="106"/>
    </location>
</feature>
<name>A0AA39KPY8_MICHY</name>
<accession>A0AA39KPY8</accession>
<reference evidence="2" key="2">
    <citation type="submission" date="2023-03" db="EMBL/GenBank/DDBJ databases">
        <authorList>
            <person name="Inwood S.N."/>
            <person name="Skelly J.G."/>
            <person name="Guhlin J."/>
            <person name="Harrop T.W.R."/>
            <person name="Goldson S.G."/>
            <person name="Dearden P.K."/>
        </authorList>
    </citation>
    <scope>NUCLEOTIDE SEQUENCE</scope>
    <source>
        <strain evidence="2">Lincoln</strain>
        <tissue evidence="2">Whole body</tissue>
    </source>
</reference>
<reference evidence="2" key="1">
    <citation type="journal article" date="2023" name="bioRxiv">
        <title>Scaffold-level genome assemblies of two parasitoid biocontrol wasps reveal the parthenogenesis mechanism and an associated novel virus.</title>
        <authorList>
            <person name="Inwood S."/>
            <person name="Skelly J."/>
            <person name="Guhlin J."/>
            <person name="Harrop T."/>
            <person name="Goldson S."/>
            <person name="Dearden P."/>
        </authorList>
    </citation>
    <scope>NUCLEOTIDE SEQUENCE</scope>
    <source>
        <strain evidence="2">Lincoln</strain>
        <tissue evidence="2">Whole body</tissue>
    </source>
</reference>
<dbReference type="AlphaFoldDB" id="A0AA39KPY8"/>
<proteinExistence type="predicted"/>
<keyword evidence="3" id="KW-1185">Reference proteome</keyword>
<dbReference type="Proteomes" id="UP001168972">
    <property type="component" value="Unassembled WGS sequence"/>
</dbReference>
<gene>
    <name evidence="2" type="ORF">PV327_011577</name>
</gene>
<feature type="region of interest" description="Disordered" evidence="1">
    <location>
        <begin position="75"/>
        <end position="106"/>
    </location>
</feature>
<evidence type="ECO:0000313" key="3">
    <source>
        <dbReference type="Proteomes" id="UP001168972"/>
    </source>
</evidence>
<evidence type="ECO:0000313" key="2">
    <source>
        <dbReference type="EMBL" id="KAK0169422.1"/>
    </source>
</evidence>
<organism evidence="2 3">
    <name type="scientific">Microctonus hyperodae</name>
    <name type="common">Parasitoid wasp</name>
    <dbReference type="NCBI Taxonomy" id="165561"/>
    <lineage>
        <taxon>Eukaryota</taxon>
        <taxon>Metazoa</taxon>
        <taxon>Ecdysozoa</taxon>
        <taxon>Arthropoda</taxon>
        <taxon>Hexapoda</taxon>
        <taxon>Insecta</taxon>
        <taxon>Pterygota</taxon>
        <taxon>Neoptera</taxon>
        <taxon>Endopterygota</taxon>
        <taxon>Hymenoptera</taxon>
        <taxon>Apocrita</taxon>
        <taxon>Ichneumonoidea</taxon>
        <taxon>Braconidae</taxon>
        <taxon>Euphorinae</taxon>
        <taxon>Microctonus</taxon>
    </lineage>
</organism>
<sequence>MSSLLAENLEEGTSFSCETVMRQVQRVLSIKKIITASFVGVITKIIGESKSNQLNHHCSKKVHIVTVCEPLKINQTSGKYQTSQSSSLDNWTKQPREAEDFPVRDL</sequence>
<protein>
    <submittedName>
        <fullName evidence="2">Uncharacterized protein</fullName>
    </submittedName>
</protein>
<dbReference type="EMBL" id="JAQQBR010001115">
    <property type="protein sequence ID" value="KAK0169422.1"/>
    <property type="molecule type" value="Genomic_DNA"/>
</dbReference>
<feature type="compositionally biased region" description="Polar residues" evidence="1">
    <location>
        <begin position="75"/>
        <end position="93"/>
    </location>
</feature>